<evidence type="ECO:0000313" key="1">
    <source>
        <dbReference type="EMBL" id="KAF5804417.1"/>
    </source>
</evidence>
<name>A0A9K3IX92_HELAN</name>
<evidence type="ECO:0000313" key="2">
    <source>
        <dbReference type="Proteomes" id="UP000215914"/>
    </source>
</evidence>
<proteinExistence type="predicted"/>
<comment type="caution">
    <text evidence="1">The sequence shown here is derived from an EMBL/GenBank/DDBJ whole genome shotgun (WGS) entry which is preliminary data.</text>
</comment>
<reference evidence="1" key="2">
    <citation type="submission" date="2020-06" db="EMBL/GenBank/DDBJ databases">
        <title>Helianthus annuus Genome sequencing and assembly Release 2.</title>
        <authorList>
            <person name="Gouzy J."/>
            <person name="Langlade N."/>
            <person name="Munos S."/>
        </authorList>
    </citation>
    <scope>NUCLEOTIDE SEQUENCE</scope>
    <source>
        <tissue evidence="1">Leaves</tissue>
    </source>
</reference>
<reference evidence="1" key="1">
    <citation type="journal article" date="2017" name="Nature">
        <title>The sunflower genome provides insights into oil metabolism, flowering and Asterid evolution.</title>
        <authorList>
            <person name="Badouin H."/>
            <person name="Gouzy J."/>
            <person name="Grassa C.J."/>
            <person name="Murat F."/>
            <person name="Staton S.E."/>
            <person name="Cottret L."/>
            <person name="Lelandais-Briere C."/>
            <person name="Owens G.L."/>
            <person name="Carrere S."/>
            <person name="Mayjonade B."/>
            <person name="Legrand L."/>
            <person name="Gill N."/>
            <person name="Kane N.C."/>
            <person name="Bowers J.E."/>
            <person name="Hubner S."/>
            <person name="Bellec A."/>
            <person name="Berard A."/>
            <person name="Berges H."/>
            <person name="Blanchet N."/>
            <person name="Boniface M.C."/>
            <person name="Brunel D."/>
            <person name="Catrice O."/>
            <person name="Chaidir N."/>
            <person name="Claudel C."/>
            <person name="Donnadieu C."/>
            <person name="Faraut T."/>
            <person name="Fievet G."/>
            <person name="Helmstetter N."/>
            <person name="King M."/>
            <person name="Knapp S.J."/>
            <person name="Lai Z."/>
            <person name="Le Paslier M.C."/>
            <person name="Lippi Y."/>
            <person name="Lorenzon L."/>
            <person name="Mandel J.R."/>
            <person name="Marage G."/>
            <person name="Marchand G."/>
            <person name="Marquand E."/>
            <person name="Bret-Mestries E."/>
            <person name="Morien E."/>
            <person name="Nambeesan S."/>
            <person name="Nguyen T."/>
            <person name="Pegot-Espagnet P."/>
            <person name="Pouilly N."/>
            <person name="Raftis F."/>
            <person name="Sallet E."/>
            <person name="Schiex T."/>
            <person name="Thomas J."/>
            <person name="Vandecasteele C."/>
            <person name="Vares D."/>
            <person name="Vear F."/>
            <person name="Vautrin S."/>
            <person name="Crespi M."/>
            <person name="Mangin B."/>
            <person name="Burke J.M."/>
            <person name="Salse J."/>
            <person name="Munos S."/>
            <person name="Vincourt P."/>
            <person name="Rieseberg L.H."/>
            <person name="Langlade N.B."/>
        </authorList>
    </citation>
    <scope>NUCLEOTIDE SEQUENCE</scope>
    <source>
        <tissue evidence="1">Leaves</tissue>
    </source>
</reference>
<gene>
    <name evidence="1" type="ORF">HanXRQr2_Chr05g0196761</name>
</gene>
<dbReference type="EMBL" id="MNCJ02000320">
    <property type="protein sequence ID" value="KAF5804417.1"/>
    <property type="molecule type" value="Genomic_DNA"/>
</dbReference>
<dbReference type="AlphaFoldDB" id="A0A9K3IX92"/>
<organism evidence="1 2">
    <name type="scientific">Helianthus annuus</name>
    <name type="common">Common sunflower</name>
    <dbReference type="NCBI Taxonomy" id="4232"/>
    <lineage>
        <taxon>Eukaryota</taxon>
        <taxon>Viridiplantae</taxon>
        <taxon>Streptophyta</taxon>
        <taxon>Embryophyta</taxon>
        <taxon>Tracheophyta</taxon>
        <taxon>Spermatophyta</taxon>
        <taxon>Magnoliopsida</taxon>
        <taxon>eudicotyledons</taxon>
        <taxon>Gunneridae</taxon>
        <taxon>Pentapetalae</taxon>
        <taxon>asterids</taxon>
        <taxon>campanulids</taxon>
        <taxon>Asterales</taxon>
        <taxon>Asteraceae</taxon>
        <taxon>Asteroideae</taxon>
        <taxon>Heliantheae alliance</taxon>
        <taxon>Heliantheae</taxon>
        <taxon>Helianthus</taxon>
    </lineage>
</organism>
<keyword evidence="2" id="KW-1185">Reference proteome</keyword>
<protein>
    <submittedName>
        <fullName evidence="1">Uncharacterized protein</fullName>
    </submittedName>
</protein>
<sequence length="42" mass="4965">MYKSKSLAYHGFQLWITKCNSVPIHLHITFDVLHHMLSHTKT</sequence>
<accession>A0A9K3IX92</accession>
<dbReference type="Proteomes" id="UP000215914">
    <property type="component" value="Unassembled WGS sequence"/>
</dbReference>
<dbReference type="Gramene" id="mRNA:HanXRQr2_Chr05g0196761">
    <property type="protein sequence ID" value="mRNA:HanXRQr2_Chr05g0196761"/>
    <property type="gene ID" value="HanXRQr2_Chr05g0196761"/>
</dbReference>